<evidence type="ECO:0000313" key="1">
    <source>
        <dbReference type="EMBL" id="PON75141.1"/>
    </source>
</evidence>
<evidence type="ECO:0000313" key="2">
    <source>
        <dbReference type="Proteomes" id="UP000237105"/>
    </source>
</evidence>
<gene>
    <name evidence="1" type="ORF">PanWU01x14_044930</name>
</gene>
<dbReference type="Proteomes" id="UP000237105">
    <property type="component" value="Unassembled WGS sequence"/>
</dbReference>
<sequence>MKNVTHLYFHVVSELEYLAKSQSFSEYLYVYKYKSCQIKKKKRSLLQRKLEHLPCSAEINPETLSTKATQIKPLLTHTAVVVDPFAPPTSAASRTSFVHDRCSSKPYIFFLPRPAFRSSCQPRKGLPHDHWLHRWTSSTSPSRIHLVG</sequence>
<comment type="caution">
    <text evidence="1">The sequence shown here is derived from an EMBL/GenBank/DDBJ whole genome shotgun (WGS) entry which is preliminary data.</text>
</comment>
<feature type="non-terminal residue" evidence="1">
    <location>
        <position position="148"/>
    </location>
</feature>
<protein>
    <submittedName>
        <fullName evidence="1">Uncharacterized protein</fullName>
    </submittedName>
</protein>
<dbReference type="AlphaFoldDB" id="A0A2P5DPC7"/>
<organism evidence="1 2">
    <name type="scientific">Parasponia andersonii</name>
    <name type="common">Sponia andersonii</name>
    <dbReference type="NCBI Taxonomy" id="3476"/>
    <lineage>
        <taxon>Eukaryota</taxon>
        <taxon>Viridiplantae</taxon>
        <taxon>Streptophyta</taxon>
        <taxon>Embryophyta</taxon>
        <taxon>Tracheophyta</taxon>
        <taxon>Spermatophyta</taxon>
        <taxon>Magnoliopsida</taxon>
        <taxon>eudicotyledons</taxon>
        <taxon>Gunneridae</taxon>
        <taxon>Pentapetalae</taxon>
        <taxon>rosids</taxon>
        <taxon>fabids</taxon>
        <taxon>Rosales</taxon>
        <taxon>Cannabaceae</taxon>
        <taxon>Parasponia</taxon>
    </lineage>
</organism>
<reference evidence="2" key="1">
    <citation type="submission" date="2016-06" db="EMBL/GenBank/DDBJ databases">
        <title>Parallel loss of symbiosis genes in relatives of nitrogen-fixing non-legume Parasponia.</title>
        <authorList>
            <person name="Van Velzen R."/>
            <person name="Holmer R."/>
            <person name="Bu F."/>
            <person name="Rutten L."/>
            <person name="Van Zeijl A."/>
            <person name="Liu W."/>
            <person name="Santuari L."/>
            <person name="Cao Q."/>
            <person name="Sharma T."/>
            <person name="Shen D."/>
            <person name="Roswanjaya Y."/>
            <person name="Wardhani T."/>
            <person name="Kalhor M.S."/>
            <person name="Jansen J."/>
            <person name="Van den Hoogen J."/>
            <person name="Gungor B."/>
            <person name="Hartog M."/>
            <person name="Hontelez J."/>
            <person name="Verver J."/>
            <person name="Yang W.-C."/>
            <person name="Schijlen E."/>
            <person name="Repin R."/>
            <person name="Schilthuizen M."/>
            <person name="Schranz E."/>
            <person name="Heidstra R."/>
            <person name="Miyata K."/>
            <person name="Fedorova E."/>
            <person name="Kohlen W."/>
            <person name="Bisseling T."/>
            <person name="Smit S."/>
            <person name="Geurts R."/>
        </authorList>
    </citation>
    <scope>NUCLEOTIDE SEQUENCE [LARGE SCALE GENOMIC DNA]</scope>
    <source>
        <strain evidence="2">cv. WU1-14</strain>
    </source>
</reference>
<accession>A0A2P5DPC7</accession>
<name>A0A2P5DPC7_PARAD</name>
<proteinExistence type="predicted"/>
<keyword evidence="2" id="KW-1185">Reference proteome</keyword>
<dbReference type="EMBL" id="JXTB01000025">
    <property type="protein sequence ID" value="PON75141.1"/>
    <property type="molecule type" value="Genomic_DNA"/>
</dbReference>